<feature type="signal peptide" evidence="7">
    <location>
        <begin position="1"/>
        <end position="20"/>
    </location>
</feature>
<dbReference type="InterPro" id="IPR011042">
    <property type="entry name" value="6-blade_b-propeller_TolB-like"/>
</dbReference>
<keyword evidence="1" id="KW-0813">Transport</keyword>
<keyword evidence="2 6" id="KW-0349">Heme</keyword>
<dbReference type="SUPFAM" id="SSF50952">
    <property type="entry name" value="Soluble quinoprotein glucose dehydrogenase"/>
    <property type="match status" value="1"/>
</dbReference>
<dbReference type="RefSeq" id="WP_341406504.1">
    <property type="nucleotide sequence ID" value="NZ_JBBUKT010000008.1"/>
</dbReference>
<feature type="domain" description="Cytochrome c" evidence="8">
    <location>
        <begin position="587"/>
        <end position="678"/>
    </location>
</feature>
<dbReference type="SUPFAM" id="SSF46626">
    <property type="entry name" value="Cytochrome c"/>
    <property type="match status" value="1"/>
</dbReference>
<keyword evidence="10" id="KW-1185">Reference proteome</keyword>
<reference evidence="9 10" key="1">
    <citation type="submission" date="2024-04" db="EMBL/GenBank/DDBJ databases">
        <title>Luteolibacter sp. isolated from soil.</title>
        <authorList>
            <person name="An J."/>
        </authorList>
    </citation>
    <scope>NUCLEOTIDE SEQUENCE [LARGE SCALE GENOMIC DNA]</scope>
    <source>
        <strain evidence="9 10">Y139</strain>
    </source>
</reference>
<dbReference type="InterPro" id="IPR009056">
    <property type="entry name" value="Cyt_c-like_dom"/>
</dbReference>
<dbReference type="InterPro" id="IPR002324">
    <property type="entry name" value="Cyt_c_ID"/>
</dbReference>
<evidence type="ECO:0000256" key="3">
    <source>
        <dbReference type="ARBA" id="ARBA00022723"/>
    </source>
</evidence>
<evidence type="ECO:0000313" key="9">
    <source>
        <dbReference type="EMBL" id="MEK7952748.1"/>
    </source>
</evidence>
<dbReference type="InterPro" id="IPR012938">
    <property type="entry name" value="Glc/Sorbosone_DH"/>
</dbReference>
<evidence type="ECO:0000256" key="4">
    <source>
        <dbReference type="ARBA" id="ARBA00022982"/>
    </source>
</evidence>
<proteinExistence type="predicted"/>
<dbReference type="Proteomes" id="UP001371305">
    <property type="component" value="Unassembled WGS sequence"/>
</dbReference>
<dbReference type="Gene3D" id="2.120.10.30">
    <property type="entry name" value="TolB, C-terminal domain"/>
    <property type="match status" value="1"/>
</dbReference>
<evidence type="ECO:0000256" key="6">
    <source>
        <dbReference type="PROSITE-ProRule" id="PRU00433"/>
    </source>
</evidence>
<evidence type="ECO:0000256" key="7">
    <source>
        <dbReference type="SAM" id="SignalP"/>
    </source>
</evidence>
<dbReference type="Pfam" id="PF00034">
    <property type="entry name" value="Cytochrom_C"/>
    <property type="match status" value="1"/>
</dbReference>
<evidence type="ECO:0000256" key="2">
    <source>
        <dbReference type="ARBA" id="ARBA00022617"/>
    </source>
</evidence>
<evidence type="ECO:0000313" key="10">
    <source>
        <dbReference type="Proteomes" id="UP001371305"/>
    </source>
</evidence>
<gene>
    <name evidence="9" type="ORF">WKV53_19695</name>
</gene>
<evidence type="ECO:0000259" key="8">
    <source>
        <dbReference type="PROSITE" id="PS51007"/>
    </source>
</evidence>
<organism evidence="9 10">
    <name type="scientific">Luteolibacter soli</name>
    <dbReference type="NCBI Taxonomy" id="3135280"/>
    <lineage>
        <taxon>Bacteria</taxon>
        <taxon>Pseudomonadati</taxon>
        <taxon>Verrucomicrobiota</taxon>
        <taxon>Verrucomicrobiia</taxon>
        <taxon>Verrucomicrobiales</taxon>
        <taxon>Verrucomicrobiaceae</taxon>
        <taxon>Luteolibacter</taxon>
    </lineage>
</organism>
<keyword evidence="4" id="KW-0249">Electron transport</keyword>
<keyword evidence="7" id="KW-0732">Signal</keyword>
<dbReference type="PANTHER" id="PTHR19328">
    <property type="entry name" value="HEDGEHOG-INTERACTING PROTEIN"/>
    <property type="match status" value="1"/>
</dbReference>
<dbReference type="Gene3D" id="1.10.760.10">
    <property type="entry name" value="Cytochrome c-like domain"/>
    <property type="match status" value="1"/>
</dbReference>
<name>A0ABU9AYW5_9BACT</name>
<keyword evidence="5 6" id="KW-0408">Iron</keyword>
<evidence type="ECO:0000256" key="1">
    <source>
        <dbReference type="ARBA" id="ARBA00022448"/>
    </source>
</evidence>
<dbReference type="EMBL" id="JBBUKT010000008">
    <property type="protein sequence ID" value="MEK7952748.1"/>
    <property type="molecule type" value="Genomic_DNA"/>
</dbReference>
<keyword evidence="3 6" id="KW-0479">Metal-binding</keyword>
<accession>A0ABU9AYW5</accession>
<dbReference type="PRINTS" id="PR00606">
    <property type="entry name" value="CYTCHROMECID"/>
</dbReference>
<dbReference type="PANTHER" id="PTHR19328:SF13">
    <property type="entry name" value="HIPL1 PROTEIN"/>
    <property type="match status" value="1"/>
</dbReference>
<sequence>MKRLLTGLVGGLMSSLAASAATDLQLTPPVAEGLQDPMEIAVSENGDLYVVEREGRVLRVRPSTGGVFEIGKLEVAALRATAPDSPVSREDGILGLALDPAFATNQRLYLYYSDPKKPLNRLARFTIRDGRVDAASEQNLLEIPMERDKRVSHEGGSLAFGPDGLLYLSTGDNTSVYDSGGVAPVDDRENRKHYDAQRSAGNTNDLRGKILRLKLTEEGYEIPSGNLFPQGTPQTRPEIYAMGCRNPFRISIDPKTGTLYWGEVGPDGKRDGDGGPMGYDEINQAKRAGNFGWPFVIADNKPYRQPKGKDGQWNDPAKLVNPGHRNTGLHELPPAQPAFLWYPYGDSERFPELGSGSRNAMAGPVFYFDETRKWNLLGPDDSRSLITYDWARGRMWQAKLNEKEEITTLTPLLERLLHPMDMAMAPDGTLWLLEYGTNWYFNRDGRIRGIRPAGNEAPELLVEAVPDRPLTFMVKSRSDPDGDRVDFHWYLTDGVDESDLGSAEPISVESKSASELRAVASDGKGEVTVKRFSLKAGPAEPSLELTLPANPDSLAFGQKVAFRVSFSSGGVATKAVAVRSRYIPPTGHDAGGHQLPGEIQELITAKACIACHQVEQASIGPRFLDVSFRFREREDAVTYLRDRLKNGSTGDWGEMAMPPQALTDQEAGRILAAVLALADGASIERGKLEGELALPAASGTRESGGAWELIAEAPGMLPARLRLPAK</sequence>
<comment type="caution">
    <text evidence="9">The sequence shown here is derived from an EMBL/GenBank/DDBJ whole genome shotgun (WGS) entry which is preliminary data.</text>
</comment>
<dbReference type="InterPro" id="IPR036909">
    <property type="entry name" value="Cyt_c-like_dom_sf"/>
</dbReference>
<protein>
    <submittedName>
        <fullName evidence="9">PQQ-dependent sugar dehydrogenase</fullName>
    </submittedName>
</protein>
<dbReference type="Pfam" id="PF07995">
    <property type="entry name" value="GSDH"/>
    <property type="match status" value="1"/>
</dbReference>
<dbReference type="InterPro" id="IPR011041">
    <property type="entry name" value="Quinoprot_gluc/sorb_DH_b-prop"/>
</dbReference>
<evidence type="ECO:0000256" key="5">
    <source>
        <dbReference type="ARBA" id="ARBA00023004"/>
    </source>
</evidence>
<dbReference type="PROSITE" id="PS51007">
    <property type="entry name" value="CYTC"/>
    <property type="match status" value="1"/>
</dbReference>
<feature type="chain" id="PRO_5046631203" evidence="7">
    <location>
        <begin position="21"/>
        <end position="726"/>
    </location>
</feature>